<dbReference type="AlphaFoldDB" id="A0A5N4AKR2"/>
<dbReference type="PANTHER" id="PTHR43142:SF1">
    <property type="entry name" value="CARBOXYLIC ESTER HYDROLASE"/>
    <property type="match status" value="1"/>
</dbReference>
<proteinExistence type="inferred from homology"/>
<dbReference type="InterPro" id="IPR002018">
    <property type="entry name" value="CarbesteraseB"/>
</dbReference>
<dbReference type="CDD" id="cd00312">
    <property type="entry name" value="Esterase_lipase"/>
    <property type="match status" value="1"/>
</dbReference>
<feature type="signal peptide" evidence="6">
    <location>
        <begin position="1"/>
        <end position="19"/>
    </location>
</feature>
<evidence type="ECO:0000256" key="4">
    <source>
        <dbReference type="ARBA" id="ARBA00023157"/>
    </source>
</evidence>
<dbReference type="SUPFAM" id="SSF53474">
    <property type="entry name" value="alpha/beta-Hydrolases"/>
    <property type="match status" value="1"/>
</dbReference>
<keyword evidence="3 6" id="KW-0378">Hydrolase</keyword>
<evidence type="ECO:0000256" key="3">
    <source>
        <dbReference type="ARBA" id="ARBA00022801"/>
    </source>
</evidence>
<keyword evidence="6" id="KW-0732">Signal</keyword>
<dbReference type="PANTHER" id="PTHR43142">
    <property type="entry name" value="CARBOXYLIC ESTER HYDROLASE"/>
    <property type="match status" value="1"/>
</dbReference>
<evidence type="ECO:0000256" key="1">
    <source>
        <dbReference type="ARBA" id="ARBA00005964"/>
    </source>
</evidence>
<keyword evidence="2" id="KW-0719">Serine esterase</keyword>
<dbReference type="Gene3D" id="3.40.50.1820">
    <property type="entry name" value="alpha/beta hydrolase"/>
    <property type="match status" value="1"/>
</dbReference>
<evidence type="ECO:0000256" key="2">
    <source>
        <dbReference type="ARBA" id="ARBA00022487"/>
    </source>
</evidence>
<name>A0A5N4AKR2_PHOPY</name>
<dbReference type="InterPro" id="IPR019826">
    <property type="entry name" value="Carboxylesterase_B_AS"/>
</dbReference>
<accession>A0A5N4AKR2</accession>
<protein>
    <recommendedName>
        <fullName evidence="6">Carboxylic ester hydrolase</fullName>
        <ecNumber evidence="6">3.1.1.-</ecNumber>
    </recommendedName>
</protein>
<dbReference type="PROSITE" id="PS00122">
    <property type="entry name" value="CARBOXYLESTERASE_B_1"/>
    <property type="match status" value="1"/>
</dbReference>
<comment type="caution">
    <text evidence="8">The sequence shown here is derived from an EMBL/GenBank/DDBJ whole genome shotgun (WGS) entry which is preliminary data.</text>
</comment>
<evidence type="ECO:0000256" key="6">
    <source>
        <dbReference type="RuleBase" id="RU361235"/>
    </source>
</evidence>
<evidence type="ECO:0000259" key="7">
    <source>
        <dbReference type="Pfam" id="PF00135"/>
    </source>
</evidence>
<feature type="chain" id="PRO_5024504560" description="Carboxylic ester hydrolase" evidence="6">
    <location>
        <begin position="20"/>
        <end position="562"/>
    </location>
</feature>
<dbReference type="EMBL" id="VVIM01000006">
    <property type="protein sequence ID" value="KAB0797808.1"/>
    <property type="molecule type" value="Genomic_DNA"/>
</dbReference>
<dbReference type="FunFam" id="3.40.50.1820:FF:000155">
    <property type="entry name" value="Carboxylic ester hydrolase"/>
    <property type="match status" value="1"/>
</dbReference>
<organism evidence="8 9">
    <name type="scientific">Photinus pyralis</name>
    <name type="common">Common eastern firefly</name>
    <name type="synonym">Lampyris pyralis</name>
    <dbReference type="NCBI Taxonomy" id="7054"/>
    <lineage>
        <taxon>Eukaryota</taxon>
        <taxon>Metazoa</taxon>
        <taxon>Ecdysozoa</taxon>
        <taxon>Arthropoda</taxon>
        <taxon>Hexapoda</taxon>
        <taxon>Insecta</taxon>
        <taxon>Pterygota</taxon>
        <taxon>Neoptera</taxon>
        <taxon>Endopterygota</taxon>
        <taxon>Coleoptera</taxon>
        <taxon>Polyphaga</taxon>
        <taxon>Elateriformia</taxon>
        <taxon>Elateroidea</taxon>
        <taxon>Lampyridae</taxon>
        <taxon>Lampyrinae</taxon>
        <taxon>Photinus</taxon>
    </lineage>
</organism>
<sequence>MTTVRILPLILVLFRIVNVEESNVLVKTRHGVLKGYVRETWRGRSILAFQGIPYAQPPVGGRRFQPPVPVDAWEGVLSANKSHAFCPQRDVFGDDSKVFGDEDCLFLNIYTPKTATFEPLLLPVIVYIHGGGFTSDSANPELYGPDILLDKDLVLVTINYRLGALGFLSLEDDVLPGNNGLKDQNLALKWVKSNINRFGGNPNKITIFGNSAGGASVYYHILSPASKGLFHAAISSSGIATSSWALEKRGEARKRAQKLAKQHNCPTSSSQVILKCLQRVNADDIVRHVHKLMEFSNENSIPYRPVIEPKIPGAFISDHPIDIIKSGQFAQVPYISGMTKNEGAMKSAAFYANATLIDILNEKFDDIAPFLFFYNTFDFKRKVSRVIRRFYFQEKSIDNSTKSELTDVITDELFYYPQRATVELHSAVSSAPVYFYLFGYRGTESSSRYFGDPTHDYGVCHCDDLTYLLSNDYFDNYRPSQADLKMNDVMTTLLYNFANSGDPTPKTDSIITSKWKPVHKNKFRYYAIMRYDEIDMKRQLFEERYHFWKTIPTFAQLSSAAD</sequence>
<evidence type="ECO:0000313" key="8">
    <source>
        <dbReference type="EMBL" id="KAB0797808.1"/>
    </source>
</evidence>
<evidence type="ECO:0000313" key="9">
    <source>
        <dbReference type="Proteomes" id="UP000327044"/>
    </source>
</evidence>
<dbReference type="GO" id="GO:0052689">
    <property type="term" value="F:carboxylic ester hydrolase activity"/>
    <property type="evidence" value="ECO:0007669"/>
    <property type="project" value="UniProtKB-KW"/>
</dbReference>
<comment type="similarity">
    <text evidence="1 6">Belongs to the type-B carboxylesterase/lipase family.</text>
</comment>
<keyword evidence="5" id="KW-0325">Glycoprotein</keyword>
<reference evidence="8 9" key="1">
    <citation type="journal article" date="2018" name="Elife">
        <title>Firefly genomes illuminate parallel origins of bioluminescence in beetles.</title>
        <authorList>
            <person name="Fallon T.R."/>
            <person name="Lower S.E."/>
            <person name="Chang C.H."/>
            <person name="Bessho-Uehara M."/>
            <person name="Martin G.J."/>
            <person name="Bewick A.J."/>
            <person name="Behringer M."/>
            <person name="Debat H.J."/>
            <person name="Wong I."/>
            <person name="Day J.C."/>
            <person name="Suvorov A."/>
            <person name="Silva C.J."/>
            <person name="Stanger-Hall K.F."/>
            <person name="Hall D.W."/>
            <person name="Schmitz R.J."/>
            <person name="Nelson D.R."/>
            <person name="Lewis S.M."/>
            <person name="Shigenobu S."/>
            <person name="Bybee S.M."/>
            <person name="Larracuente A.M."/>
            <person name="Oba Y."/>
            <person name="Weng J.K."/>
        </authorList>
    </citation>
    <scope>NUCLEOTIDE SEQUENCE [LARGE SCALE GENOMIC DNA]</scope>
    <source>
        <strain evidence="8">1611_PpyrPB1</strain>
        <tissue evidence="8">Whole body</tissue>
    </source>
</reference>
<dbReference type="Proteomes" id="UP000327044">
    <property type="component" value="Unassembled WGS sequence"/>
</dbReference>
<evidence type="ECO:0000256" key="5">
    <source>
        <dbReference type="ARBA" id="ARBA00023180"/>
    </source>
</evidence>
<keyword evidence="9" id="KW-1185">Reference proteome</keyword>
<dbReference type="InterPro" id="IPR029058">
    <property type="entry name" value="AB_hydrolase_fold"/>
</dbReference>
<dbReference type="InterPro" id="IPR019819">
    <property type="entry name" value="Carboxylesterase_B_CS"/>
</dbReference>
<dbReference type="PROSITE" id="PS00941">
    <property type="entry name" value="CARBOXYLESTERASE_B_2"/>
    <property type="match status" value="1"/>
</dbReference>
<dbReference type="OrthoDB" id="19653at2759"/>
<feature type="domain" description="Carboxylesterase type B" evidence="7">
    <location>
        <begin position="25"/>
        <end position="548"/>
    </location>
</feature>
<keyword evidence="4" id="KW-1015">Disulfide bond</keyword>
<gene>
    <name evidence="8" type="ORF">PPYR_08801</name>
</gene>
<dbReference type="EC" id="3.1.1.-" evidence="6"/>
<dbReference type="InParanoid" id="A0A5N4AKR2"/>
<dbReference type="Pfam" id="PF00135">
    <property type="entry name" value="COesterase"/>
    <property type="match status" value="1"/>
</dbReference>